<dbReference type="InterPro" id="IPR004007">
    <property type="entry name" value="DhaL_dom"/>
</dbReference>
<dbReference type="OrthoDB" id="9800291at2"/>
<dbReference type="GO" id="GO:0005829">
    <property type="term" value="C:cytosol"/>
    <property type="evidence" value="ECO:0007669"/>
    <property type="project" value="TreeGrafter"/>
</dbReference>
<dbReference type="InterPro" id="IPR012737">
    <property type="entry name" value="DhaK_L_YcgS"/>
</dbReference>
<keyword evidence="2 4" id="KW-0418">Kinase</keyword>
<keyword evidence="1" id="KW-0808">Transferase</keyword>
<accession>A0A3A3YZ27</accession>
<comment type="caution">
    <text evidence="4">The sequence shown here is derived from an EMBL/GenBank/DDBJ whole genome shotgun (WGS) entry which is preliminary data.</text>
</comment>
<dbReference type="Pfam" id="PF02734">
    <property type="entry name" value="Dak2"/>
    <property type="match status" value="1"/>
</dbReference>
<dbReference type="NCBIfam" id="TIGR02365">
    <property type="entry name" value="dha_L_ycgS"/>
    <property type="match status" value="1"/>
</dbReference>
<evidence type="ECO:0000313" key="5">
    <source>
        <dbReference type="Proteomes" id="UP000265614"/>
    </source>
</evidence>
<sequence>MSGGLDAARAGAWVRRLAELVQERKDELTDLDRPIGDSDHGVNLHRGMTAAVAALDAGDPATPGAVLTAVGSALVSKVGGASGPLYGTALRRAGKALGDAGEAGTPELARALRAALEGVVKLGGAQPGDATLVDALAPAVEALEAAAGRGDDPAAAARAAAGAAEEGALATTPMVARKGRASYLGERSAGHQDPGATSTALLVRALADALEGA</sequence>
<gene>
    <name evidence="4" type="primary">dhaL</name>
    <name evidence="4" type="ORF">D5H78_12615</name>
</gene>
<dbReference type="InterPro" id="IPR036117">
    <property type="entry name" value="DhaL_dom_sf"/>
</dbReference>
<dbReference type="SUPFAM" id="SSF101473">
    <property type="entry name" value="DhaL-like"/>
    <property type="match status" value="1"/>
</dbReference>
<dbReference type="SMART" id="SM01120">
    <property type="entry name" value="Dak2"/>
    <property type="match status" value="1"/>
</dbReference>
<dbReference type="GO" id="GO:0004371">
    <property type="term" value="F:glycerone kinase activity"/>
    <property type="evidence" value="ECO:0007669"/>
    <property type="project" value="InterPro"/>
</dbReference>
<dbReference type="AlphaFoldDB" id="A0A3A3YZ27"/>
<name>A0A3A3YZ27_9ACTN</name>
<dbReference type="FunFam" id="1.25.40.340:FF:000002">
    <property type="entry name" value="Dihydroxyacetone kinase, L subunit"/>
    <property type="match status" value="1"/>
</dbReference>
<dbReference type="InterPro" id="IPR050861">
    <property type="entry name" value="Dihydroxyacetone_Kinase"/>
</dbReference>
<dbReference type="GO" id="GO:0019563">
    <property type="term" value="P:glycerol catabolic process"/>
    <property type="evidence" value="ECO:0007669"/>
    <property type="project" value="TreeGrafter"/>
</dbReference>
<evidence type="ECO:0000259" key="3">
    <source>
        <dbReference type="PROSITE" id="PS51480"/>
    </source>
</evidence>
<evidence type="ECO:0000256" key="2">
    <source>
        <dbReference type="ARBA" id="ARBA00022777"/>
    </source>
</evidence>
<dbReference type="RefSeq" id="WP_119950877.1">
    <property type="nucleotide sequence ID" value="NZ_QZEZ01000005.1"/>
</dbReference>
<dbReference type="Proteomes" id="UP000265614">
    <property type="component" value="Unassembled WGS sequence"/>
</dbReference>
<proteinExistence type="predicted"/>
<dbReference type="Gene3D" id="1.25.40.340">
    <property type="match status" value="1"/>
</dbReference>
<organism evidence="4 5">
    <name type="scientific">Vallicoccus soli</name>
    <dbReference type="NCBI Taxonomy" id="2339232"/>
    <lineage>
        <taxon>Bacteria</taxon>
        <taxon>Bacillati</taxon>
        <taxon>Actinomycetota</taxon>
        <taxon>Actinomycetes</taxon>
        <taxon>Motilibacterales</taxon>
        <taxon>Vallicoccaceae</taxon>
        <taxon>Vallicoccus</taxon>
    </lineage>
</organism>
<dbReference type="PROSITE" id="PS51480">
    <property type="entry name" value="DHAL"/>
    <property type="match status" value="1"/>
</dbReference>
<reference evidence="4 5" key="1">
    <citation type="submission" date="2018-09" db="EMBL/GenBank/DDBJ databases">
        <title>YIM 75000 draft genome.</title>
        <authorList>
            <person name="Tang S."/>
            <person name="Feng Y."/>
        </authorList>
    </citation>
    <scope>NUCLEOTIDE SEQUENCE [LARGE SCALE GENOMIC DNA]</scope>
    <source>
        <strain evidence="4 5">YIM 75000</strain>
    </source>
</reference>
<evidence type="ECO:0000256" key="1">
    <source>
        <dbReference type="ARBA" id="ARBA00022679"/>
    </source>
</evidence>
<dbReference type="PANTHER" id="PTHR28629:SF4">
    <property type="entry name" value="TRIOKINASE_FMN CYCLASE"/>
    <property type="match status" value="1"/>
</dbReference>
<protein>
    <submittedName>
        <fullName evidence="4">Dihydroxyacetone kinase subunit L</fullName>
    </submittedName>
</protein>
<keyword evidence="5" id="KW-1185">Reference proteome</keyword>
<dbReference type="EMBL" id="QZEZ01000005">
    <property type="protein sequence ID" value="RJK95524.1"/>
    <property type="molecule type" value="Genomic_DNA"/>
</dbReference>
<evidence type="ECO:0000313" key="4">
    <source>
        <dbReference type="EMBL" id="RJK95524.1"/>
    </source>
</evidence>
<dbReference type="PANTHER" id="PTHR28629">
    <property type="entry name" value="TRIOKINASE/FMN CYCLASE"/>
    <property type="match status" value="1"/>
</dbReference>
<feature type="domain" description="DhaL" evidence="3">
    <location>
        <begin position="8"/>
        <end position="208"/>
    </location>
</feature>